<reference evidence="2" key="1">
    <citation type="submission" date="2016-10" db="EMBL/GenBank/DDBJ databases">
        <authorList>
            <person name="Varghese N."/>
            <person name="Submissions S."/>
        </authorList>
    </citation>
    <scope>NUCLEOTIDE SEQUENCE [LARGE SCALE GENOMIC DNA]</scope>
    <source>
        <strain evidence="2">DSM 22376</strain>
    </source>
</reference>
<dbReference type="Proteomes" id="UP000198951">
    <property type="component" value="Unassembled WGS sequence"/>
</dbReference>
<dbReference type="Pfam" id="PF01112">
    <property type="entry name" value="Asparaginase_2"/>
    <property type="match status" value="1"/>
</dbReference>
<name>A0A1H4CP12_9FLAO</name>
<dbReference type="STRING" id="150146.SAMN05443667_106136"/>
<gene>
    <name evidence="1" type="ORF">SAMN05443667_106136</name>
</gene>
<dbReference type="AlphaFoldDB" id="A0A1H4CP12"/>
<keyword evidence="2" id="KW-1185">Reference proteome</keyword>
<dbReference type="OrthoDB" id="9780217at2"/>
<organism evidence="1 2">
    <name type="scientific">Flavobacterium gillisiae</name>
    <dbReference type="NCBI Taxonomy" id="150146"/>
    <lineage>
        <taxon>Bacteria</taxon>
        <taxon>Pseudomonadati</taxon>
        <taxon>Bacteroidota</taxon>
        <taxon>Flavobacteriia</taxon>
        <taxon>Flavobacteriales</taxon>
        <taxon>Flavobacteriaceae</taxon>
        <taxon>Flavobacterium</taxon>
    </lineage>
</organism>
<protein>
    <submittedName>
        <fullName evidence="1">Beta-aspartyl-peptidase (Threonine type)</fullName>
    </submittedName>
</protein>
<sequence length="79" mass="8787">MKTVAAHEVSNLIQYKGLSPKEALHEVIFNQIGKLGGQGGMILLDKNGNVSWDFNLDGMFRGFKKSSGENVVEMFEQKE</sequence>
<dbReference type="InterPro" id="IPR029055">
    <property type="entry name" value="Ntn_hydrolases_N"/>
</dbReference>
<accession>A0A1H4CP12</accession>
<evidence type="ECO:0000313" key="1">
    <source>
        <dbReference type="EMBL" id="SEA62079.1"/>
    </source>
</evidence>
<evidence type="ECO:0000313" key="2">
    <source>
        <dbReference type="Proteomes" id="UP000198951"/>
    </source>
</evidence>
<dbReference type="Gene3D" id="3.60.20.30">
    <property type="entry name" value="(Glycosyl)asparaginase"/>
    <property type="match status" value="1"/>
</dbReference>
<proteinExistence type="predicted"/>
<dbReference type="SUPFAM" id="SSF56235">
    <property type="entry name" value="N-terminal nucleophile aminohydrolases (Ntn hydrolases)"/>
    <property type="match status" value="1"/>
</dbReference>
<dbReference type="EMBL" id="FNRD01000006">
    <property type="protein sequence ID" value="SEA62079.1"/>
    <property type="molecule type" value="Genomic_DNA"/>
</dbReference>
<dbReference type="GO" id="GO:0016787">
    <property type="term" value="F:hydrolase activity"/>
    <property type="evidence" value="ECO:0007669"/>
    <property type="project" value="InterPro"/>
</dbReference>
<dbReference type="InterPro" id="IPR000246">
    <property type="entry name" value="Peptidase_T2"/>
</dbReference>